<gene>
    <name evidence="9" type="ORF">SAMN05421742_10256</name>
</gene>
<evidence type="ECO:0000256" key="3">
    <source>
        <dbReference type="ARBA" id="ARBA00005349"/>
    </source>
</evidence>
<dbReference type="InterPro" id="IPR036188">
    <property type="entry name" value="FAD/NAD-bd_sf"/>
</dbReference>
<dbReference type="GO" id="GO:0110142">
    <property type="term" value="C:ubiquinone biosynthesis complex"/>
    <property type="evidence" value="ECO:0007669"/>
    <property type="project" value="UniProtKB-ARBA"/>
</dbReference>
<feature type="domain" description="FAD-binding" evidence="8">
    <location>
        <begin position="11"/>
        <end position="328"/>
    </location>
</feature>
<dbReference type="InterPro" id="IPR051205">
    <property type="entry name" value="UbiH/COQ6_monooxygenase"/>
</dbReference>
<dbReference type="RefSeq" id="WP_092615437.1">
    <property type="nucleotide sequence ID" value="NZ_FNCV01000002.1"/>
</dbReference>
<dbReference type="EMBL" id="FNCV01000002">
    <property type="protein sequence ID" value="SDG66190.1"/>
    <property type="molecule type" value="Genomic_DNA"/>
</dbReference>
<dbReference type="PANTHER" id="PTHR43876">
    <property type="entry name" value="UBIQUINONE BIOSYNTHESIS MONOOXYGENASE COQ6, MITOCHONDRIAL"/>
    <property type="match status" value="1"/>
</dbReference>
<dbReference type="OrthoDB" id="9796623at2"/>
<comment type="pathway">
    <text evidence="2">Cofactor biosynthesis; ubiquinone biosynthesis.</text>
</comment>
<protein>
    <submittedName>
        <fullName evidence="9">2-octaprenyl-6-methoxyphenol hydroxylase</fullName>
    </submittedName>
</protein>
<accession>A0A1G7W4T7</accession>
<evidence type="ECO:0000256" key="1">
    <source>
        <dbReference type="ARBA" id="ARBA00001974"/>
    </source>
</evidence>
<dbReference type="UniPathway" id="UPA00232"/>
<reference evidence="10" key="1">
    <citation type="submission" date="2016-10" db="EMBL/GenBank/DDBJ databases">
        <authorList>
            <person name="Varghese N."/>
            <person name="Submissions S."/>
        </authorList>
    </citation>
    <scope>NUCLEOTIDE SEQUENCE [LARGE SCALE GENOMIC DNA]</scope>
    <source>
        <strain evidence="10">930I</strain>
    </source>
</reference>
<evidence type="ECO:0000256" key="4">
    <source>
        <dbReference type="ARBA" id="ARBA00022630"/>
    </source>
</evidence>
<evidence type="ECO:0000313" key="9">
    <source>
        <dbReference type="EMBL" id="SDG66190.1"/>
    </source>
</evidence>
<comment type="cofactor">
    <cofactor evidence="1">
        <name>FAD</name>
        <dbReference type="ChEBI" id="CHEBI:57692"/>
    </cofactor>
</comment>
<dbReference type="FunFam" id="3.50.50.60:FF:000021">
    <property type="entry name" value="Ubiquinone biosynthesis monooxygenase COQ6"/>
    <property type="match status" value="1"/>
</dbReference>
<dbReference type="AlphaFoldDB" id="A0A1G7W4T7"/>
<dbReference type="Pfam" id="PF01494">
    <property type="entry name" value="FAD_binding_3"/>
    <property type="match status" value="1"/>
</dbReference>
<dbReference type="STRING" id="83401.SAMN05421742_10256"/>
<keyword evidence="5" id="KW-0274">FAD</keyword>
<evidence type="ECO:0000256" key="7">
    <source>
        <dbReference type="ARBA" id="ARBA00023033"/>
    </source>
</evidence>
<dbReference type="NCBIfam" id="TIGR01988">
    <property type="entry name" value="Ubi-OHases"/>
    <property type="match status" value="1"/>
</dbReference>
<comment type="similarity">
    <text evidence="3">Belongs to the UbiH/COQ6 family.</text>
</comment>
<evidence type="ECO:0000256" key="5">
    <source>
        <dbReference type="ARBA" id="ARBA00022827"/>
    </source>
</evidence>
<evidence type="ECO:0000313" key="10">
    <source>
        <dbReference type="Proteomes" id="UP000217076"/>
    </source>
</evidence>
<organism evidence="9 10">
    <name type="scientific">Roseospirillum parvum</name>
    <dbReference type="NCBI Taxonomy" id="83401"/>
    <lineage>
        <taxon>Bacteria</taxon>
        <taxon>Pseudomonadati</taxon>
        <taxon>Pseudomonadota</taxon>
        <taxon>Alphaproteobacteria</taxon>
        <taxon>Rhodospirillales</taxon>
        <taxon>Rhodospirillaceae</taxon>
        <taxon>Roseospirillum</taxon>
    </lineage>
</organism>
<keyword evidence="7" id="KW-0503">Monooxygenase</keyword>
<evidence type="ECO:0000259" key="8">
    <source>
        <dbReference type="Pfam" id="PF01494"/>
    </source>
</evidence>
<dbReference type="Proteomes" id="UP000217076">
    <property type="component" value="Unassembled WGS sequence"/>
</dbReference>
<dbReference type="SUPFAM" id="SSF51905">
    <property type="entry name" value="FAD/NAD(P)-binding domain"/>
    <property type="match status" value="1"/>
</dbReference>
<dbReference type="GO" id="GO:0016705">
    <property type="term" value="F:oxidoreductase activity, acting on paired donors, with incorporation or reduction of molecular oxygen"/>
    <property type="evidence" value="ECO:0007669"/>
    <property type="project" value="InterPro"/>
</dbReference>
<dbReference type="GO" id="GO:0071949">
    <property type="term" value="F:FAD binding"/>
    <property type="evidence" value="ECO:0007669"/>
    <property type="project" value="InterPro"/>
</dbReference>
<evidence type="ECO:0000256" key="6">
    <source>
        <dbReference type="ARBA" id="ARBA00023002"/>
    </source>
</evidence>
<sequence length="416" mass="44746">MPQTHPAPPLDVDVLIVGGGLVGGTLAAALAQDGVSTALIDTEDPATLTAPAHDGRASAIALAGQKVFAGTGIWPHMAGHTQPIEDIRVSDGPSLLFLHYDHRQIGTEPLGHMAENRIIREAIHARLKELEAAGKPLAWLAPARVAEIRREAGGARARLDDGRTLTARLVVAADGRGSPTRTAAGIGVRKYDYHQTGIVLTIGHEKPHQGCAFEHFLPAGPFAVLPLPDDPTEGHRSSLVWTERSRLAPAILKLPDDAFQAELESRIGDFLGAVRPLGPRFGYPLSLQHAAAYHARRLVLVGDAAHGMHPIAGQGMNMGLRDIAALAQVVVDSHRLGLDVGGAQVITDYVRWRRFDNMLMLAVTDGLNRLFSNDMALLRTARDLGMAAVDKWPDLKRLFMRHAMGQTGTLPRLMRG</sequence>
<dbReference type="GO" id="GO:0004497">
    <property type="term" value="F:monooxygenase activity"/>
    <property type="evidence" value="ECO:0007669"/>
    <property type="project" value="UniProtKB-KW"/>
</dbReference>
<dbReference type="PANTHER" id="PTHR43876:SF7">
    <property type="entry name" value="UBIQUINONE BIOSYNTHESIS MONOOXYGENASE COQ6, MITOCHONDRIAL"/>
    <property type="match status" value="1"/>
</dbReference>
<dbReference type="InterPro" id="IPR002938">
    <property type="entry name" value="FAD-bd"/>
</dbReference>
<name>A0A1G7W4T7_9PROT</name>
<proteinExistence type="inferred from homology"/>
<keyword evidence="6" id="KW-0560">Oxidoreductase</keyword>
<evidence type="ECO:0000256" key="2">
    <source>
        <dbReference type="ARBA" id="ARBA00004749"/>
    </source>
</evidence>
<dbReference type="GO" id="GO:0006744">
    <property type="term" value="P:ubiquinone biosynthetic process"/>
    <property type="evidence" value="ECO:0007669"/>
    <property type="project" value="UniProtKB-UniPathway"/>
</dbReference>
<keyword evidence="10" id="KW-1185">Reference proteome</keyword>
<dbReference type="InterPro" id="IPR010971">
    <property type="entry name" value="UbiH/COQ6"/>
</dbReference>
<keyword evidence="4" id="KW-0285">Flavoprotein</keyword>
<dbReference type="InterPro" id="IPR018168">
    <property type="entry name" value="Ubi_Hdrlase_CS"/>
</dbReference>
<dbReference type="PROSITE" id="PS01304">
    <property type="entry name" value="UBIH"/>
    <property type="match status" value="1"/>
</dbReference>
<dbReference type="PRINTS" id="PR00420">
    <property type="entry name" value="RNGMNOXGNASE"/>
</dbReference>
<dbReference type="Gene3D" id="3.50.50.60">
    <property type="entry name" value="FAD/NAD(P)-binding domain"/>
    <property type="match status" value="2"/>
</dbReference>